<evidence type="ECO:0000313" key="2">
    <source>
        <dbReference type="EMBL" id="UKK00397.2"/>
    </source>
</evidence>
<feature type="chain" id="PRO_5037446907" evidence="1">
    <location>
        <begin position="23"/>
        <end position="165"/>
    </location>
</feature>
<evidence type="ECO:0000313" key="3">
    <source>
        <dbReference type="Proteomes" id="UP000244811"/>
    </source>
</evidence>
<dbReference type="Pfam" id="PF04385">
    <property type="entry name" value="FAINT"/>
    <property type="match status" value="1"/>
</dbReference>
<evidence type="ECO:0000256" key="1">
    <source>
        <dbReference type="SAM" id="SignalP"/>
    </source>
</evidence>
<dbReference type="Proteomes" id="UP000244811">
    <property type="component" value="Chromosome 1"/>
</dbReference>
<proteinExistence type="predicted"/>
<feature type="signal peptide" evidence="1">
    <location>
        <begin position="1"/>
        <end position="22"/>
    </location>
</feature>
<accession>A0A976QUD6</accession>
<organism evidence="2 3">
    <name type="scientific">Theileria orientalis</name>
    <dbReference type="NCBI Taxonomy" id="68886"/>
    <lineage>
        <taxon>Eukaryota</taxon>
        <taxon>Sar</taxon>
        <taxon>Alveolata</taxon>
        <taxon>Apicomplexa</taxon>
        <taxon>Aconoidasida</taxon>
        <taxon>Piroplasmida</taxon>
        <taxon>Theileriidae</taxon>
        <taxon>Theileria</taxon>
    </lineage>
</organism>
<protein>
    <submittedName>
        <fullName evidence="2">Uncharacterized protein</fullName>
    </submittedName>
</protein>
<dbReference type="AlphaFoldDB" id="A0A976QUD6"/>
<keyword evidence="1" id="KW-0732">Signal</keyword>
<sequence>MKISSTFISFLMLLLSFNVGKPANSEIYPSLPKVSSDATGFEVDKFTMKESDITILTENKNDPRYTEENKSDAYTMESKGGYLNYIFAEGAKCKGLKCKRESLWTHYRYEPYPISIGVDTFNNLIVMIFEYDYFLFVRDGNKWVKHVRNYKIRPTESKFASKDTF</sequence>
<dbReference type="InterPro" id="IPR007480">
    <property type="entry name" value="DUF529"/>
</dbReference>
<dbReference type="EMBL" id="CP056069">
    <property type="protein sequence ID" value="UKK00397.2"/>
    <property type="molecule type" value="Genomic_DNA"/>
</dbReference>
<reference evidence="2" key="1">
    <citation type="submission" date="2022-07" db="EMBL/GenBank/DDBJ databases">
        <title>Evaluation of T. orientalis genome assembly methods using nanopore sequencing and analysis of variation between genomes.</title>
        <authorList>
            <person name="Yam J."/>
            <person name="Micallef M.L."/>
            <person name="Liu M."/>
            <person name="Djordjevic S.P."/>
            <person name="Bogema D.R."/>
            <person name="Jenkins C."/>
        </authorList>
    </citation>
    <scope>NUCLEOTIDE SEQUENCE</scope>
    <source>
        <strain evidence="2">Goon Nure</strain>
    </source>
</reference>
<gene>
    <name evidence="2" type="ORF">MACK_000469</name>
</gene>
<name>A0A976QUD6_THEOR</name>